<evidence type="ECO:0000313" key="3">
    <source>
        <dbReference type="Proteomes" id="UP000216207"/>
    </source>
</evidence>
<comment type="caution">
    <text evidence="2">The sequence shown here is derived from an EMBL/GenBank/DDBJ whole genome shotgun (WGS) entry which is preliminary data.</text>
</comment>
<dbReference type="AlphaFoldDB" id="A0A268P0D9"/>
<gene>
    <name evidence="2" type="ORF">CHH72_10380</name>
</gene>
<reference evidence="2 3" key="1">
    <citation type="submission" date="2017-07" db="EMBL/GenBank/DDBJ databases">
        <title>Isolation and whole genome analysis of endospore-forming bacteria from heroin.</title>
        <authorList>
            <person name="Kalinowski J."/>
            <person name="Ahrens B."/>
            <person name="Al-Dilaimi A."/>
            <person name="Winkler A."/>
            <person name="Wibberg D."/>
            <person name="Schleenbecker U."/>
            <person name="Ruckert C."/>
            <person name="Wolfel R."/>
            <person name="Grass G."/>
        </authorList>
    </citation>
    <scope>NUCLEOTIDE SEQUENCE [LARGE SCALE GENOMIC DNA]</scope>
    <source>
        <strain evidence="2 3">7539</strain>
    </source>
</reference>
<accession>A0A268P0D9</accession>
<dbReference type="InterPro" id="IPR024775">
    <property type="entry name" value="DinB-like"/>
</dbReference>
<dbReference type="Gene3D" id="1.20.120.450">
    <property type="entry name" value="dinb family like domain"/>
    <property type="match status" value="1"/>
</dbReference>
<evidence type="ECO:0000313" key="2">
    <source>
        <dbReference type="EMBL" id="PAE88775.1"/>
    </source>
</evidence>
<organism evidence="2 3">
    <name type="scientific">Shouchella clausii</name>
    <name type="common">Alkalihalobacillus clausii</name>
    <dbReference type="NCBI Taxonomy" id="79880"/>
    <lineage>
        <taxon>Bacteria</taxon>
        <taxon>Bacillati</taxon>
        <taxon>Bacillota</taxon>
        <taxon>Bacilli</taxon>
        <taxon>Bacillales</taxon>
        <taxon>Bacillaceae</taxon>
        <taxon>Shouchella</taxon>
    </lineage>
</organism>
<sequence length="182" mass="21820">MKSSYMEKHFHTLYKQRHEMSMAMEPFKGEEWKRPCEDKWSFGETFYHLFLMVKRFKQLNKLYLPLSKPIAAIMKNKPYETHSKDVYKQYHKKHHKPMKAPSMLIPPKEIQKNTSFAQLVTTIDAETKQLENMVDQIKDEIAGHIRYPDPIADYPNLIQSIHLLGIHENHHFQLCKEYYKLV</sequence>
<dbReference type="EMBL" id="NPCC01000012">
    <property type="protein sequence ID" value="PAE88775.1"/>
    <property type="molecule type" value="Genomic_DNA"/>
</dbReference>
<evidence type="ECO:0000259" key="1">
    <source>
        <dbReference type="Pfam" id="PF12867"/>
    </source>
</evidence>
<protein>
    <recommendedName>
        <fullName evidence="1">DinB-like domain-containing protein</fullName>
    </recommendedName>
</protein>
<dbReference type="RefSeq" id="WP_095326579.1">
    <property type="nucleotide sequence ID" value="NZ_NPCC01000012.1"/>
</dbReference>
<proteinExistence type="predicted"/>
<dbReference type="Pfam" id="PF12867">
    <property type="entry name" value="DinB_2"/>
    <property type="match status" value="1"/>
</dbReference>
<feature type="domain" description="DinB-like" evidence="1">
    <location>
        <begin position="13"/>
        <end position="173"/>
    </location>
</feature>
<dbReference type="Proteomes" id="UP000216207">
    <property type="component" value="Unassembled WGS sequence"/>
</dbReference>
<name>A0A268P0D9_SHOCL</name>
<dbReference type="InterPro" id="IPR034660">
    <property type="entry name" value="DinB/YfiT-like"/>
</dbReference>